<evidence type="ECO:0000313" key="1">
    <source>
        <dbReference type="EMBL" id="RYQ81405.1"/>
    </source>
</evidence>
<dbReference type="EMBL" id="SDMP01000021">
    <property type="protein sequence ID" value="RYQ81405.1"/>
    <property type="molecule type" value="Genomic_DNA"/>
</dbReference>
<keyword evidence="2" id="KW-1185">Reference proteome</keyword>
<gene>
    <name evidence="1" type="ORF">Ahy_Scaffold1g107330</name>
</gene>
<comment type="caution">
    <text evidence="1">The sequence shown here is derived from an EMBL/GenBank/DDBJ whole genome shotgun (WGS) entry which is preliminary data.</text>
</comment>
<dbReference type="Proteomes" id="UP000289738">
    <property type="component" value="Unassembled WGS sequence"/>
</dbReference>
<proteinExistence type="predicted"/>
<reference evidence="1 2" key="1">
    <citation type="submission" date="2019-01" db="EMBL/GenBank/DDBJ databases">
        <title>Sequencing of cultivated peanut Arachis hypogaea provides insights into genome evolution and oil improvement.</title>
        <authorList>
            <person name="Chen X."/>
        </authorList>
    </citation>
    <scope>NUCLEOTIDE SEQUENCE [LARGE SCALE GENOMIC DNA]</scope>
    <source>
        <strain evidence="2">cv. Fuhuasheng</strain>
        <tissue evidence="1">Leaves</tissue>
    </source>
</reference>
<protein>
    <submittedName>
        <fullName evidence="1">Uncharacterized protein</fullName>
    </submittedName>
</protein>
<name>A0A444WVJ0_ARAHY</name>
<sequence>MCCVTHFQVFDHDRNSGNTHPTGFCLLLHLDPQKKKSSLSYSSHLCSDDQINGSGLRLRRHIRHLRP</sequence>
<dbReference type="AlphaFoldDB" id="A0A444WVJ0"/>
<accession>A0A444WVJ0</accession>
<organism evidence="1 2">
    <name type="scientific">Arachis hypogaea</name>
    <name type="common">Peanut</name>
    <dbReference type="NCBI Taxonomy" id="3818"/>
    <lineage>
        <taxon>Eukaryota</taxon>
        <taxon>Viridiplantae</taxon>
        <taxon>Streptophyta</taxon>
        <taxon>Embryophyta</taxon>
        <taxon>Tracheophyta</taxon>
        <taxon>Spermatophyta</taxon>
        <taxon>Magnoliopsida</taxon>
        <taxon>eudicotyledons</taxon>
        <taxon>Gunneridae</taxon>
        <taxon>Pentapetalae</taxon>
        <taxon>rosids</taxon>
        <taxon>fabids</taxon>
        <taxon>Fabales</taxon>
        <taxon>Fabaceae</taxon>
        <taxon>Papilionoideae</taxon>
        <taxon>50 kb inversion clade</taxon>
        <taxon>dalbergioids sensu lato</taxon>
        <taxon>Dalbergieae</taxon>
        <taxon>Pterocarpus clade</taxon>
        <taxon>Arachis</taxon>
    </lineage>
</organism>
<evidence type="ECO:0000313" key="2">
    <source>
        <dbReference type="Proteomes" id="UP000289738"/>
    </source>
</evidence>